<evidence type="ECO:0000259" key="2">
    <source>
        <dbReference type="Pfam" id="PF08213"/>
    </source>
</evidence>
<feature type="region of interest" description="Disordered" evidence="1">
    <location>
        <begin position="110"/>
        <end position="133"/>
    </location>
</feature>
<dbReference type="VEuPathDB" id="MicrosporidiaDB:DI09_61p100"/>
<evidence type="ECO:0000313" key="3">
    <source>
        <dbReference type="EMBL" id="KGG50623.1"/>
    </source>
</evidence>
<dbReference type="Proteomes" id="UP000029725">
    <property type="component" value="Unassembled WGS sequence"/>
</dbReference>
<comment type="caution">
    <text evidence="3">The sequence shown here is derived from an EMBL/GenBank/DDBJ whole genome shotgun (WGS) entry which is preliminary data.</text>
</comment>
<proteinExistence type="predicted"/>
<reference evidence="3 4" key="1">
    <citation type="submission" date="2014-04" db="EMBL/GenBank/DDBJ databases">
        <title>A new species of microsporidia sheds light on the evolution of extreme parasitism.</title>
        <authorList>
            <person name="Haag K.L."/>
            <person name="James T.Y."/>
            <person name="Larsson R."/>
            <person name="Schaer T.M."/>
            <person name="Refardt D."/>
            <person name="Pombert J.-F."/>
            <person name="Ebert D."/>
        </authorList>
    </citation>
    <scope>NUCLEOTIDE SEQUENCE [LARGE SCALE GENOMIC DNA]</scope>
    <source>
        <strain evidence="3 4">UGP3</strain>
        <tissue evidence="3">Spores</tissue>
    </source>
</reference>
<dbReference type="EMBL" id="JMKJ01000570">
    <property type="protein sequence ID" value="KGG50623.1"/>
    <property type="molecule type" value="Genomic_DNA"/>
</dbReference>
<feature type="compositionally biased region" description="Polar residues" evidence="1">
    <location>
        <begin position="110"/>
        <end position="132"/>
    </location>
</feature>
<feature type="compositionally biased region" description="Basic residues" evidence="1">
    <location>
        <begin position="145"/>
        <end position="164"/>
    </location>
</feature>
<accession>A0A098VNJ1</accession>
<dbReference type="InterPro" id="IPR013177">
    <property type="entry name" value="Ribosomal_mS38_C"/>
</dbReference>
<dbReference type="Pfam" id="PF08213">
    <property type="entry name" value="COX24_C"/>
    <property type="match status" value="1"/>
</dbReference>
<dbReference type="AlphaFoldDB" id="A0A098VNJ1"/>
<keyword evidence="4" id="KW-1185">Reference proteome</keyword>
<evidence type="ECO:0000313" key="4">
    <source>
        <dbReference type="Proteomes" id="UP000029725"/>
    </source>
</evidence>
<protein>
    <recommendedName>
        <fullName evidence="2">Ribosomal protein mS38 C-terminal domain-containing protein</fullName>
    </recommendedName>
</protein>
<dbReference type="GeneID" id="25260484"/>
<feature type="region of interest" description="Disordered" evidence="1">
    <location>
        <begin position="44"/>
        <end position="64"/>
    </location>
</feature>
<organism evidence="3 4">
    <name type="scientific">Mitosporidium daphniae</name>
    <dbReference type="NCBI Taxonomy" id="1485682"/>
    <lineage>
        <taxon>Eukaryota</taxon>
        <taxon>Fungi</taxon>
        <taxon>Fungi incertae sedis</taxon>
        <taxon>Microsporidia</taxon>
        <taxon>Mitosporidium</taxon>
    </lineage>
</organism>
<gene>
    <name evidence="3" type="ORF">DI09_61p100</name>
</gene>
<feature type="domain" description="Ribosomal protein mS38 C-terminal" evidence="2">
    <location>
        <begin position="141"/>
        <end position="164"/>
    </location>
</feature>
<dbReference type="HOGENOM" id="CLU_1563238_0_0_1"/>
<sequence length="171" mass="19335">MLPAVRRLSSIAHGLSPSTRPGFIRADEIEKLFASMKLFNISSSPPASEVNGENKPSATPASHMIRRPTKTELATIRLFPKGRFTVSFVVVQFLRNQDYPFQPRALLQPLSSTTSSEDDSNQLYLTPSSENSPFAAPIFFANVKKKRKSRMNKHKRKKRRRALRYKASSNK</sequence>
<evidence type="ECO:0000256" key="1">
    <source>
        <dbReference type="SAM" id="MobiDB-lite"/>
    </source>
</evidence>
<feature type="region of interest" description="Disordered" evidence="1">
    <location>
        <begin position="145"/>
        <end position="171"/>
    </location>
</feature>
<name>A0A098VNJ1_9MICR</name>
<dbReference type="RefSeq" id="XP_013237050.1">
    <property type="nucleotide sequence ID" value="XM_013381596.1"/>
</dbReference>